<accession>F0F7Y5</accession>
<gene>
    <name evidence="2" type="ORF">HMPREF9141_1702</name>
</gene>
<dbReference type="eggNOG" id="COG2834">
    <property type="taxonomic scope" value="Bacteria"/>
</dbReference>
<dbReference type="HOGENOM" id="CLU_105362_1_0_10"/>
<dbReference type="CDD" id="cd16325">
    <property type="entry name" value="LolA"/>
    <property type="match status" value="1"/>
</dbReference>
<evidence type="ECO:0000313" key="2">
    <source>
        <dbReference type="EMBL" id="EGC19828.1"/>
    </source>
</evidence>
<dbReference type="EMBL" id="AEWX01000024">
    <property type="protein sequence ID" value="EGC19828.1"/>
    <property type="molecule type" value="Genomic_DNA"/>
</dbReference>
<comment type="caution">
    <text evidence="2">The sequence shown here is derived from an EMBL/GenBank/DDBJ whole genome shotgun (WGS) entry which is preliminary data.</text>
</comment>
<keyword evidence="3" id="KW-1185">Reference proteome</keyword>
<dbReference type="SUPFAM" id="SSF89392">
    <property type="entry name" value="Prokaryotic lipoproteins and lipoprotein localization factors"/>
    <property type="match status" value="1"/>
</dbReference>
<dbReference type="Pfam" id="PF16584">
    <property type="entry name" value="LolA_2"/>
    <property type="match status" value="1"/>
</dbReference>
<dbReference type="Gene3D" id="2.50.20.10">
    <property type="entry name" value="Lipoprotein localisation LolA/LolB/LppX"/>
    <property type="match status" value="1"/>
</dbReference>
<reference evidence="2 3" key="1">
    <citation type="submission" date="2011-01" db="EMBL/GenBank/DDBJ databases">
        <authorList>
            <person name="Muzny D."/>
            <person name="Qin X."/>
            <person name="Deng J."/>
            <person name="Jiang H."/>
            <person name="Liu Y."/>
            <person name="Qu J."/>
            <person name="Song X.-Z."/>
            <person name="Zhang L."/>
            <person name="Thornton R."/>
            <person name="Coyle M."/>
            <person name="Francisco L."/>
            <person name="Jackson L."/>
            <person name="Javaid M."/>
            <person name="Korchina V."/>
            <person name="Kovar C."/>
            <person name="Mata R."/>
            <person name="Mathew T."/>
            <person name="Ngo R."/>
            <person name="Nguyen L."/>
            <person name="Nguyen N."/>
            <person name="Okwuonu G."/>
            <person name="Ongeri F."/>
            <person name="Pham C."/>
            <person name="Simmons D."/>
            <person name="Wilczek-Boney K."/>
            <person name="Hale W."/>
            <person name="Jakkamsetti A."/>
            <person name="Pham P."/>
            <person name="Ruth R."/>
            <person name="San Lucas F."/>
            <person name="Warren J."/>
            <person name="Zhang J."/>
            <person name="Zhao Z."/>
            <person name="Zhou C."/>
            <person name="Zhu D."/>
            <person name="Lee S."/>
            <person name="Bess C."/>
            <person name="Blankenburg K."/>
            <person name="Forbes L."/>
            <person name="Fu Q."/>
            <person name="Gubbala S."/>
            <person name="Hirani K."/>
            <person name="Jayaseelan J.C."/>
            <person name="Lara F."/>
            <person name="Munidasa M."/>
            <person name="Palculict T."/>
            <person name="Patil S."/>
            <person name="Pu L.-L."/>
            <person name="Saada N."/>
            <person name="Tang L."/>
            <person name="Weissenberger G."/>
            <person name="Zhu Y."/>
            <person name="Hemphill L."/>
            <person name="Shang Y."/>
            <person name="Youmans B."/>
            <person name="Ayvaz T."/>
            <person name="Ross M."/>
            <person name="Santibanez J."/>
            <person name="Aqrawi P."/>
            <person name="Gross S."/>
            <person name="Joshi V."/>
            <person name="Fowler G."/>
            <person name="Nazareth L."/>
            <person name="Reid J."/>
            <person name="Worley K."/>
            <person name="Petrosino J."/>
            <person name="Highlander S."/>
            <person name="Gibbs R."/>
        </authorList>
    </citation>
    <scope>NUCLEOTIDE SEQUENCE [LARGE SCALE GENOMIC DNA]</scope>
    <source>
        <strain evidence="2 3">DSM 16608</strain>
    </source>
</reference>
<organism evidence="2 3">
    <name type="scientific">Prevotella multiformis DSM 16608</name>
    <dbReference type="NCBI Taxonomy" id="888743"/>
    <lineage>
        <taxon>Bacteria</taxon>
        <taxon>Pseudomonadati</taxon>
        <taxon>Bacteroidota</taxon>
        <taxon>Bacteroidia</taxon>
        <taxon>Bacteroidales</taxon>
        <taxon>Prevotellaceae</taxon>
        <taxon>Prevotella</taxon>
    </lineage>
</organism>
<name>F0F7Y5_9BACT</name>
<dbReference type="STRING" id="888743.HMPREF9141_1702"/>
<protein>
    <recommendedName>
        <fullName evidence="4">Outer membrane lipoprotein carrier protein LolA</fullName>
    </recommendedName>
</protein>
<evidence type="ECO:0008006" key="4">
    <source>
        <dbReference type="Google" id="ProtNLM"/>
    </source>
</evidence>
<dbReference type="InterPro" id="IPR029046">
    <property type="entry name" value="LolA/LolB/LppX"/>
</dbReference>
<dbReference type="Proteomes" id="UP000005697">
    <property type="component" value="Unassembled WGS sequence"/>
</dbReference>
<dbReference type="InterPro" id="IPR004564">
    <property type="entry name" value="OM_lipoprot_carrier_LolA-like"/>
</dbReference>
<keyword evidence="1" id="KW-0732">Signal</keyword>
<proteinExistence type="predicted"/>
<sequence length="238" mass="26722">MRCYRRSTNGWRTPFNRPLADQNGKEQNSVNIITMKQIKYFLLLSVLFAANSILAQNSSQAKACLDKATAIVSSRGGITARFALSRPGAVGRTSGTISVKGTKFVASTPQMTIWFNGKTQWSYMKSTNEVNISTPTEAQRFSMNPYTLLTMYRQGYSLSMTDKGNAYVVHMKALDARRSVSEVYVTVSRNYQLQGVRMKQSGKWTTITVTGIQRRNLSDAIFTFNRKSHPSAEIIDLR</sequence>
<evidence type="ECO:0000256" key="1">
    <source>
        <dbReference type="ARBA" id="ARBA00022729"/>
    </source>
</evidence>
<evidence type="ECO:0000313" key="3">
    <source>
        <dbReference type="Proteomes" id="UP000005697"/>
    </source>
</evidence>
<dbReference type="AlphaFoldDB" id="F0F7Y5"/>